<dbReference type="RefSeq" id="WP_084027573.1">
    <property type="nucleotide sequence ID" value="NZ_LZFO01000018.1"/>
</dbReference>
<dbReference type="NCBIfam" id="NF004863">
    <property type="entry name" value="PRK06223.1"/>
    <property type="match status" value="1"/>
</dbReference>
<dbReference type="InterPro" id="IPR001557">
    <property type="entry name" value="L-lactate/malate_DH"/>
</dbReference>
<dbReference type="GO" id="GO:0006089">
    <property type="term" value="P:lactate metabolic process"/>
    <property type="evidence" value="ECO:0007669"/>
    <property type="project" value="TreeGrafter"/>
</dbReference>
<comment type="pathway">
    <text evidence="1 7">Fermentation; pyruvate fermentation to lactate; (S)-lactate from pyruvate: step 1/1.</text>
</comment>
<dbReference type="InterPro" id="IPR018177">
    <property type="entry name" value="L-lactate_DH_AS"/>
</dbReference>
<evidence type="ECO:0000259" key="11">
    <source>
        <dbReference type="Pfam" id="PF02866"/>
    </source>
</evidence>
<dbReference type="Gene3D" id="3.90.110.10">
    <property type="entry name" value="Lactate dehydrogenase/glycoside hydrolase, family 4, C-terminal"/>
    <property type="match status" value="1"/>
</dbReference>
<feature type="domain" description="Lactate/malate dehydrogenase N-terminal" evidence="10">
    <location>
        <begin position="6"/>
        <end position="144"/>
    </location>
</feature>
<evidence type="ECO:0000256" key="5">
    <source>
        <dbReference type="ARBA" id="ARBA00023027"/>
    </source>
</evidence>
<keyword evidence="4 7" id="KW-0560">Oxidoreductase</keyword>
<evidence type="ECO:0000256" key="2">
    <source>
        <dbReference type="ARBA" id="ARBA00006054"/>
    </source>
</evidence>
<feature type="binding site" evidence="7">
    <location>
        <position position="90"/>
    </location>
    <ligand>
        <name>substrate</name>
    </ligand>
</feature>
<dbReference type="InterPro" id="IPR036291">
    <property type="entry name" value="NAD(P)-bd_dom_sf"/>
</dbReference>
<feature type="binding site" evidence="7">
    <location>
        <begin position="150"/>
        <end position="153"/>
    </location>
    <ligand>
        <name>substrate</name>
    </ligand>
</feature>
<feature type="domain" description="Lactate/malate dehydrogenase C-terminal" evidence="11">
    <location>
        <begin position="147"/>
        <end position="305"/>
    </location>
</feature>
<evidence type="ECO:0000256" key="8">
    <source>
        <dbReference type="PIRSR" id="PIRSR000102-1"/>
    </source>
</evidence>
<dbReference type="Pfam" id="PF00056">
    <property type="entry name" value="Ldh_1_N"/>
    <property type="match status" value="1"/>
</dbReference>
<accession>A0A1E8EZ14</accession>
<dbReference type="PATRIC" id="fig|1121290.3.peg.1383"/>
<dbReference type="STRING" id="1121290.CLAOCE_14010"/>
<organism evidence="12 13">
    <name type="scientific">Clostridium acetireducens DSM 10703</name>
    <dbReference type="NCBI Taxonomy" id="1121290"/>
    <lineage>
        <taxon>Bacteria</taxon>
        <taxon>Bacillati</taxon>
        <taxon>Bacillota</taxon>
        <taxon>Clostridia</taxon>
        <taxon>Eubacteriales</taxon>
        <taxon>Clostridiaceae</taxon>
        <taxon>Clostridium</taxon>
    </lineage>
</organism>
<dbReference type="InterPro" id="IPR022383">
    <property type="entry name" value="Lactate/malate_DH_C"/>
</dbReference>
<dbReference type="Proteomes" id="UP000175744">
    <property type="component" value="Unassembled WGS sequence"/>
</dbReference>
<comment type="similarity">
    <text evidence="2 7">Belongs to the LDH/MDH superfamily. LDH family.</text>
</comment>
<sequence>MKDKNIKISIIGAGHVGSTTAYSIVVQKLASKVVLLDIDKDKAKSEAMEIGQSTVFRSSIDVEAGDYSCTKDSDIVIIAAGVKPEKGQSRLDIIEEGLEINKDVIPQVIKYNPNAIIIQVANPLDVLTYQTHKISGFPKNRIIGSGTVIDSARLRHFISKKYGVGPQEVNAWILGEHGDSQVVMWSIATIGGIPIDKTGLEINDDIKAELANKAKTVGYDVVNKKGYTSYAIASSVTRIVRAIVKDEKAFLTVSALYSGEYGIDDVCIAAPCIIGANGIEKIVNAEISEDERKGLHNSAKILKELNKKYI</sequence>
<evidence type="ECO:0000256" key="7">
    <source>
        <dbReference type="HAMAP-Rule" id="MF_00488"/>
    </source>
</evidence>
<comment type="caution">
    <text evidence="7">Lacks conserved residue(s) required for the propagation of feature annotation.</text>
</comment>
<dbReference type="NCBIfam" id="NF000824">
    <property type="entry name" value="PRK00066.1"/>
    <property type="match status" value="1"/>
</dbReference>
<evidence type="ECO:0000313" key="12">
    <source>
        <dbReference type="EMBL" id="OFI05926.1"/>
    </source>
</evidence>
<gene>
    <name evidence="12" type="primary">ldh_2</name>
    <name evidence="7" type="synonym">ldh</name>
    <name evidence="12" type="ORF">CLOACE_14010</name>
</gene>
<keyword evidence="7" id="KW-0963">Cytoplasm</keyword>
<feature type="active site" description="Proton acceptor" evidence="7 8">
    <location>
        <position position="177"/>
    </location>
</feature>
<evidence type="ECO:0000256" key="3">
    <source>
        <dbReference type="ARBA" id="ARBA00012967"/>
    </source>
</evidence>
<dbReference type="InterPro" id="IPR011304">
    <property type="entry name" value="L-lactate_DH"/>
</dbReference>
<comment type="catalytic activity">
    <reaction evidence="6 7">
        <text>(S)-lactate + NAD(+) = pyruvate + NADH + H(+)</text>
        <dbReference type="Rhea" id="RHEA:23444"/>
        <dbReference type="ChEBI" id="CHEBI:15361"/>
        <dbReference type="ChEBI" id="CHEBI:15378"/>
        <dbReference type="ChEBI" id="CHEBI:16651"/>
        <dbReference type="ChEBI" id="CHEBI:57540"/>
        <dbReference type="ChEBI" id="CHEBI:57945"/>
        <dbReference type="EC" id="1.1.1.27"/>
    </reaction>
</comment>
<feature type="binding site" evidence="9">
    <location>
        <begin position="12"/>
        <end position="17"/>
    </location>
    <ligand>
        <name>NAD(+)</name>
        <dbReference type="ChEBI" id="CHEBI:57540"/>
    </ligand>
</feature>
<keyword evidence="7" id="KW-0597">Phosphoprotein</keyword>
<dbReference type="GO" id="GO:0004459">
    <property type="term" value="F:L-lactate dehydrogenase (NAD+) activity"/>
    <property type="evidence" value="ECO:0007669"/>
    <property type="project" value="UniProtKB-UniRule"/>
</dbReference>
<comment type="subcellular location">
    <subcellularLocation>
        <location evidence="7">Cytoplasm</location>
    </subcellularLocation>
</comment>
<feature type="modified residue" description="Phosphotyrosine" evidence="7">
    <location>
        <position position="219"/>
    </location>
</feature>
<evidence type="ECO:0000256" key="9">
    <source>
        <dbReference type="PIRSR" id="PIRSR000102-3"/>
    </source>
</evidence>
<feature type="binding site" evidence="7">
    <location>
        <position position="42"/>
    </location>
    <ligand>
        <name>NAD(+)</name>
        <dbReference type="ChEBI" id="CHEBI:57540"/>
    </ligand>
</feature>
<dbReference type="Gene3D" id="3.40.50.720">
    <property type="entry name" value="NAD(P)-binding Rossmann-like Domain"/>
    <property type="match status" value="1"/>
</dbReference>
<dbReference type="AlphaFoldDB" id="A0A1E8EZ14"/>
<dbReference type="EMBL" id="LZFO01000018">
    <property type="protein sequence ID" value="OFI05926.1"/>
    <property type="molecule type" value="Genomic_DNA"/>
</dbReference>
<reference evidence="12 13" key="1">
    <citation type="submission" date="2016-06" db="EMBL/GenBank/DDBJ databases">
        <title>Genome sequence of Clostridium acetireducens DSM 10703.</title>
        <authorList>
            <person name="Poehlein A."/>
            <person name="Fluechter S."/>
            <person name="Duerre P."/>
            <person name="Daniel R."/>
        </authorList>
    </citation>
    <scope>NUCLEOTIDE SEQUENCE [LARGE SCALE GENOMIC DNA]</scope>
    <source>
        <strain evidence="12 13">DSM 10703</strain>
    </source>
</reference>
<dbReference type="GO" id="GO:0005737">
    <property type="term" value="C:cytoplasm"/>
    <property type="evidence" value="ECO:0007669"/>
    <property type="project" value="UniProtKB-SubCell"/>
</dbReference>
<dbReference type="UniPathway" id="UPA00554">
    <property type="reaction ID" value="UER00611"/>
</dbReference>
<protein>
    <recommendedName>
        <fullName evidence="3 7">L-lactate dehydrogenase</fullName>
        <shortName evidence="7">L-LDH</shortName>
        <ecNumber evidence="3 7">1.1.1.27</ecNumber>
    </recommendedName>
</protein>
<dbReference type="EC" id="1.1.1.27" evidence="3 7"/>
<dbReference type="OrthoDB" id="9802969at2"/>
<keyword evidence="5 7" id="KW-0520">NAD</keyword>
<comment type="subunit">
    <text evidence="7">Homotetramer.</text>
</comment>
<dbReference type="InterPro" id="IPR001236">
    <property type="entry name" value="Lactate/malate_DH_N"/>
</dbReference>
<feature type="binding site" evidence="7">
    <location>
        <begin position="81"/>
        <end position="82"/>
    </location>
    <ligand>
        <name>NAD(+)</name>
        <dbReference type="ChEBI" id="CHEBI:57540"/>
    </ligand>
</feature>
<evidence type="ECO:0000256" key="4">
    <source>
        <dbReference type="ARBA" id="ARBA00023002"/>
    </source>
</evidence>
<dbReference type="SUPFAM" id="SSF51735">
    <property type="entry name" value="NAD(P)-binding Rossmann-fold domains"/>
    <property type="match status" value="1"/>
</dbReference>
<dbReference type="Pfam" id="PF02866">
    <property type="entry name" value="Ldh_1_C"/>
    <property type="match status" value="1"/>
</dbReference>
<evidence type="ECO:0000259" key="10">
    <source>
        <dbReference type="Pfam" id="PF00056"/>
    </source>
</evidence>
<comment type="caution">
    <text evidence="12">The sequence shown here is derived from an EMBL/GenBank/DDBJ whole genome shotgun (WGS) entry which is preliminary data.</text>
</comment>
<evidence type="ECO:0000256" key="1">
    <source>
        <dbReference type="ARBA" id="ARBA00004843"/>
    </source>
</evidence>
<dbReference type="PIRSF" id="PIRSF000102">
    <property type="entry name" value="Lac_mal_DH"/>
    <property type="match status" value="1"/>
</dbReference>
<dbReference type="InterPro" id="IPR015955">
    <property type="entry name" value="Lactate_DH/Glyco_Ohase_4_C"/>
</dbReference>
<dbReference type="PANTHER" id="PTHR43128:SF16">
    <property type="entry name" value="L-LACTATE DEHYDROGENASE"/>
    <property type="match status" value="1"/>
</dbReference>
<feature type="binding site" evidence="7">
    <location>
        <begin position="122"/>
        <end position="125"/>
    </location>
    <ligand>
        <name>substrate</name>
    </ligand>
</feature>
<dbReference type="PROSITE" id="PS00064">
    <property type="entry name" value="L_LDH"/>
    <property type="match status" value="1"/>
</dbReference>
<feature type="binding site" evidence="7">
    <location>
        <position position="145"/>
    </location>
    <ligand>
        <name>NAD(+)</name>
        <dbReference type="ChEBI" id="CHEBI:57540"/>
    </ligand>
</feature>
<feature type="binding site" evidence="7">
    <location>
        <position position="67"/>
    </location>
    <ligand>
        <name>NAD(+)</name>
        <dbReference type="ChEBI" id="CHEBI:57540"/>
    </ligand>
</feature>
<evidence type="ECO:0000313" key="13">
    <source>
        <dbReference type="Proteomes" id="UP000175744"/>
    </source>
</evidence>
<proteinExistence type="inferred from homology"/>
<dbReference type="PANTHER" id="PTHR43128">
    <property type="entry name" value="L-2-HYDROXYCARBOXYLATE DEHYDROGENASE (NAD(P)(+))"/>
    <property type="match status" value="1"/>
</dbReference>
<feature type="binding site" evidence="7 9">
    <location>
        <position position="37"/>
    </location>
    <ligand>
        <name>NAD(+)</name>
        <dbReference type="ChEBI" id="CHEBI:57540"/>
    </ligand>
</feature>
<feature type="binding site" evidence="7 9">
    <location>
        <begin position="120"/>
        <end position="122"/>
    </location>
    <ligand>
        <name>NAD(+)</name>
        <dbReference type="ChEBI" id="CHEBI:57540"/>
    </ligand>
</feature>
<evidence type="ECO:0000256" key="6">
    <source>
        <dbReference type="ARBA" id="ARBA00049258"/>
    </source>
</evidence>
<dbReference type="NCBIfam" id="TIGR01771">
    <property type="entry name" value="L-LDH-NAD"/>
    <property type="match status" value="1"/>
</dbReference>
<comment type="function">
    <text evidence="7">Catalyzes the conversion of lactate to pyruvate.</text>
</comment>
<keyword evidence="13" id="KW-1185">Reference proteome</keyword>
<feature type="binding site" evidence="7">
    <location>
        <position position="228"/>
    </location>
    <ligand>
        <name>substrate</name>
    </ligand>
</feature>
<dbReference type="PRINTS" id="PR00086">
    <property type="entry name" value="LLDHDRGNASE"/>
</dbReference>
<name>A0A1E8EZ14_9CLOT</name>
<dbReference type="SUPFAM" id="SSF56327">
    <property type="entry name" value="LDH C-terminal domain-like"/>
    <property type="match status" value="1"/>
</dbReference>
<dbReference type="HAMAP" id="MF_00488">
    <property type="entry name" value="Lactate_dehydrog"/>
    <property type="match status" value="1"/>
</dbReference>
<feature type="binding site" evidence="7">
    <location>
        <position position="16"/>
    </location>
    <ligand>
        <name>NAD(+)</name>
        <dbReference type="ChEBI" id="CHEBI:57540"/>
    </ligand>
</feature>
<dbReference type="GO" id="GO:0006096">
    <property type="term" value="P:glycolytic process"/>
    <property type="evidence" value="ECO:0007669"/>
    <property type="project" value="UniProtKB-UniRule"/>
</dbReference>